<evidence type="ECO:0000256" key="1">
    <source>
        <dbReference type="SAM" id="MobiDB-lite"/>
    </source>
</evidence>
<evidence type="ECO:0000313" key="3">
    <source>
        <dbReference type="Proteomes" id="UP000095447"/>
    </source>
</evidence>
<reference evidence="2 3" key="1">
    <citation type="submission" date="2015-09" db="EMBL/GenBank/DDBJ databases">
        <authorList>
            <consortium name="Pathogen Informatics"/>
        </authorList>
    </citation>
    <scope>NUCLEOTIDE SEQUENCE [LARGE SCALE GENOMIC DNA]</scope>
    <source>
        <strain evidence="2 3">2789STDY5608838</strain>
    </source>
</reference>
<accession>A0A174G921</accession>
<protein>
    <submittedName>
        <fullName evidence="2">Uncharacterized protein</fullName>
    </submittedName>
</protein>
<dbReference type="EMBL" id="CYZA01000042">
    <property type="protein sequence ID" value="CUO58964.1"/>
    <property type="molecule type" value="Genomic_DNA"/>
</dbReference>
<sequence>MEDNKRNNQNPYNNPLLQALLDVKRLLWDEGLDLDNIDDIIAEFQDKSNNDLRERANQIWQHHKFPEKSIKFMMSLIYDKCPERFSLPLEEQAILGLLERIQCQSTGGVIVKKGDFVNALNLTLTQRKKLQASLDHLTQLGFLTCIYRPPKGSKKPGIYTVNRGISWIGSSNDNAPALHIKDFTRTYNQTTETVILPDGKKMKCGTLSPYLPEQTPEQKNGVTADQNSNPEEPISEDS</sequence>
<feature type="compositionally biased region" description="Polar residues" evidence="1">
    <location>
        <begin position="215"/>
        <end position="230"/>
    </location>
</feature>
<proteinExistence type="predicted"/>
<name>A0A174G921_9FIRM</name>
<dbReference type="Proteomes" id="UP000095447">
    <property type="component" value="Unassembled WGS sequence"/>
</dbReference>
<gene>
    <name evidence="2" type="ORF">ERS852395_03480</name>
</gene>
<feature type="region of interest" description="Disordered" evidence="1">
    <location>
        <begin position="205"/>
        <end position="238"/>
    </location>
</feature>
<dbReference type="AlphaFoldDB" id="A0A174G921"/>
<evidence type="ECO:0000313" key="2">
    <source>
        <dbReference type="EMBL" id="CUO58964.1"/>
    </source>
</evidence>
<dbReference type="RefSeq" id="WP_055054366.1">
    <property type="nucleotide sequence ID" value="NZ_CYZA01000042.1"/>
</dbReference>
<organism evidence="2 3">
    <name type="scientific">Blautia obeum</name>
    <dbReference type="NCBI Taxonomy" id="40520"/>
    <lineage>
        <taxon>Bacteria</taxon>
        <taxon>Bacillati</taxon>
        <taxon>Bacillota</taxon>
        <taxon>Clostridia</taxon>
        <taxon>Lachnospirales</taxon>
        <taxon>Lachnospiraceae</taxon>
        <taxon>Blautia</taxon>
    </lineage>
</organism>